<dbReference type="EMBL" id="KN716150">
    <property type="protein sequence ID" value="KJH53736.1"/>
    <property type="molecule type" value="Genomic_DNA"/>
</dbReference>
<accession>A0A0D8YGD1</accession>
<keyword evidence="1" id="KW-0472">Membrane</keyword>
<evidence type="ECO:0000313" key="2">
    <source>
        <dbReference type="EMBL" id="KJH53736.1"/>
    </source>
</evidence>
<name>A0A0D8YGD1_DICVI</name>
<evidence type="ECO:0000256" key="1">
    <source>
        <dbReference type="SAM" id="Phobius"/>
    </source>
</evidence>
<keyword evidence="3" id="KW-1185">Reference proteome</keyword>
<gene>
    <name evidence="2" type="ORF">DICVIV_00165</name>
</gene>
<keyword evidence="1" id="KW-0812">Transmembrane</keyword>
<feature type="transmembrane region" description="Helical" evidence="1">
    <location>
        <begin position="6"/>
        <end position="25"/>
    </location>
</feature>
<protein>
    <submittedName>
        <fullName evidence="2">Uncharacterized protein</fullName>
    </submittedName>
</protein>
<organism evidence="2 3">
    <name type="scientific">Dictyocaulus viviparus</name>
    <name type="common">Bovine lungworm</name>
    <dbReference type="NCBI Taxonomy" id="29172"/>
    <lineage>
        <taxon>Eukaryota</taxon>
        <taxon>Metazoa</taxon>
        <taxon>Ecdysozoa</taxon>
        <taxon>Nematoda</taxon>
        <taxon>Chromadorea</taxon>
        <taxon>Rhabditida</taxon>
        <taxon>Rhabditina</taxon>
        <taxon>Rhabditomorpha</taxon>
        <taxon>Strongyloidea</taxon>
        <taxon>Metastrongylidae</taxon>
        <taxon>Dictyocaulus</taxon>
    </lineage>
</organism>
<evidence type="ECO:0000313" key="3">
    <source>
        <dbReference type="Proteomes" id="UP000053766"/>
    </source>
</evidence>
<sequence length="181" mass="21753">MLHISAFMCSYFLFIVYFDIVLVHYDHRKKPVRRHFTQQFIHPRMMFRLLNSLRFFDIMHLLLIYPQIRFDLHLDEDCIKEEYDVNILLIQIISVTLKPKSVLVFMIKGSRCETILFRVLRFYGGPLKGVIPHPLHAPVSRSKTLAWFLADDLLDKKSELFFSPTDFCFCFRICFKLVFYF</sequence>
<reference evidence="3" key="2">
    <citation type="journal article" date="2016" name="Sci. Rep.">
        <title>Dictyocaulus viviparus genome, variome and transcriptome elucidate lungworm biology and support future intervention.</title>
        <authorList>
            <person name="McNulty S.N."/>
            <person name="Strube C."/>
            <person name="Rosa B.A."/>
            <person name="Martin J.C."/>
            <person name="Tyagi R."/>
            <person name="Choi Y.J."/>
            <person name="Wang Q."/>
            <person name="Hallsworth Pepin K."/>
            <person name="Zhang X."/>
            <person name="Ozersky P."/>
            <person name="Wilson R.K."/>
            <person name="Sternberg P.W."/>
            <person name="Gasser R.B."/>
            <person name="Mitreva M."/>
        </authorList>
    </citation>
    <scope>NUCLEOTIDE SEQUENCE [LARGE SCALE GENOMIC DNA]</scope>
    <source>
        <strain evidence="3">HannoverDv2000</strain>
    </source>
</reference>
<dbReference type="AlphaFoldDB" id="A0A0D8YGD1"/>
<dbReference type="Proteomes" id="UP000053766">
    <property type="component" value="Unassembled WGS sequence"/>
</dbReference>
<proteinExistence type="predicted"/>
<keyword evidence="1" id="KW-1133">Transmembrane helix</keyword>
<reference evidence="2 3" key="1">
    <citation type="submission" date="2013-11" db="EMBL/GenBank/DDBJ databases">
        <title>Draft genome of the bovine lungworm Dictyocaulus viviparus.</title>
        <authorList>
            <person name="Mitreva M."/>
        </authorList>
    </citation>
    <scope>NUCLEOTIDE SEQUENCE [LARGE SCALE GENOMIC DNA]</scope>
    <source>
        <strain evidence="2 3">HannoverDv2000</strain>
    </source>
</reference>